<feature type="compositionally biased region" description="Basic residues" evidence="1">
    <location>
        <begin position="312"/>
        <end position="321"/>
    </location>
</feature>
<feature type="region of interest" description="Disordered" evidence="1">
    <location>
        <begin position="340"/>
        <end position="366"/>
    </location>
</feature>
<name>A8P3C8_COPC7</name>
<organism evidence="2 3">
    <name type="scientific">Coprinopsis cinerea (strain Okayama-7 / 130 / ATCC MYA-4618 / FGSC 9003)</name>
    <name type="common">Inky cap fungus</name>
    <name type="synonym">Hormographiella aspergillata</name>
    <dbReference type="NCBI Taxonomy" id="240176"/>
    <lineage>
        <taxon>Eukaryota</taxon>
        <taxon>Fungi</taxon>
        <taxon>Dikarya</taxon>
        <taxon>Basidiomycota</taxon>
        <taxon>Agaricomycotina</taxon>
        <taxon>Agaricomycetes</taxon>
        <taxon>Agaricomycetidae</taxon>
        <taxon>Agaricales</taxon>
        <taxon>Agaricineae</taxon>
        <taxon>Psathyrellaceae</taxon>
        <taxon>Coprinopsis</taxon>
    </lineage>
</organism>
<sequence>MSERVVFSDFCLAQTSERRVDYQIAMAFGYSTRMNYRRLESHTHAFWDLILHDLAQAISKQVKVIPQLTITSSASINKLSPETSLRSTSPANKKECTPDFTGVFMSARIRQQAMDVFRRLSFPDVTIPSSLAHVYQDGANRQGKIPRGYDAIAVDDPSMTMFDLSQPSSQGFEALDLEMVNWPALKIVAVITLFHVELKRMVTRRSDTLEGFTSELNSGFLLANTSAKKQARLIFQSEPETKWIITIAGVGEWWQFMISTRDPKERVQMFTDVSWLDVLYSKSPAQNEAEAQVPHNNAPRPSDSDNPDEKKAPKKSKKRNQIMKLPVSAPEVEVVVEPGFFADDEDVGNPEDLPSGYATEEEEGDRQFARLKLVESEEPLEQLLFSEGDSNSPAEAGPSRLLSDPSTLLAPPPPTDSTASTLRAVSSRIGNALATARSRASRSRSRARGSRKSSKTREQGSAEGDYVMVGNDVHRWAQLIDSAEEPFVLRLRTALPESNTWSNSMLIGSPASNQRLYIITRLLREEAARLAVVYPPLVPNPGATNL</sequence>
<evidence type="ECO:0000313" key="2">
    <source>
        <dbReference type="EMBL" id="EAU83324.2"/>
    </source>
</evidence>
<gene>
    <name evidence="2" type="ORF">CC1G_10765</name>
</gene>
<dbReference type="HOGENOM" id="CLU_589274_0_0_1"/>
<evidence type="ECO:0000313" key="3">
    <source>
        <dbReference type="Proteomes" id="UP000001861"/>
    </source>
</evidence>
<dbReference type="AlphaFoldDB" id="A8P3C8"/>
<comment type="caution">
    <text evidence="2">The sequence shown here is derived from an EMBL/GenBank/DDBJ whole genome shotgun (WGS) entry which is preliminary data.</text>
</comment>
<proteinExistence type="predicted"/>
<feature type="compositionally biased region" description="Basic residues" evidence="1">
    <location>
        <begin position="439"/>
        <end position="454"/>
    </location>
</feature>
<feature type="region of interest" description="Disordered" evidence="1">
    <location>
        <begin position="286"/>
        <end position="326"/>
    </location>
</feature>
<dbReference type="EMBL" id="AACS02000004">
    <property type="protein sequence ID" value="EAU83324.2"/>
    <property type="molecule type" value="Genomic_DNA"/>
</dbReference>
<evidence type="ECO:0000256" key="1">
    <source>
        <dbReference type="SAM" id="MobiDB-lite"/>
    </source>
</evidence>
<dbReference type="KEGG" id="cci:CC1G_10765"/>
<keyword evidence="3" id="KW-1185">Reference proteome</keyword>
<dbReference type="VEuPathDB" id="FungiDB:CC1G_10765"/>
<dbReference type="OrthoDB" id="3070049at2759"/>
<protein>
    <submittedName>
        <fullName evidence="2">Uncharacterized protein</fullName>
    </submittedName>
</protein>
<dbReference type="InParanoid" id="A8P3C8"/>
<feature type="region of interest" description="Disordered" evidence="1">
    <location>
        <begin position="387"/>
        <end position="464"/>
    </location>
</feature>
<dbReference type="Proteomes" id="UP000001861">
    <property type="component" value="Unassembled WGS sequence"/>
</dbReference>
<accession>A8P3C8</accession>
<reference evidence="2 3" key="1">
    <citation type="journal article" date="2010" name="Proc. Natl. Acad. Sci. U.S.A.">
        <title>Insights into evolution of multicellular fungi from the assembled chromosomes of the mushroom Coprinopsis cinerea (Coprinus cinereus).</title>
        <authorList>
            <person name="Stajich J.E."/>
            <person name="Wilke S.K."/>
            <person name="Ahren D."/>
            <person name="Au C.H."/>
            <person name="Birren B.W."/>
            <person name="Borodovsky M."/>
            <person name="Burns C."/>
            <person name="Canback B."/>
            <person name="Casselton L.A."/>
            <person name="Cheng C.K."/>
            <person name="Deng J."/>
            <person name="Dietrich F.S."/>
            <person name="Fargo D.C."/>
            <person name="Farman M.L."/>
            <person name="Gathman A.C."/>
            <person name="Goldberg J."/>
            <person name="Guigo R."/>
            <person name="Hoegger P.J."/>
            <person name="Hooker J.B."/>
            <person name="Huggins A."/>
            <person name="James T.Y."/>
            <person name="Kamada T."/>
            <person name="Kilaru S."/>
            <person name="Kodira C."/>
            <person name="Kues U."/>
            <person name="Kupfer D."/>
            <person name="Kwan H.S."/>
            <person name="Lomsadze A."/>
            <person name="Li W."/>
            <person name="Lilly W.W."/>
            <person name="Ma L.J."/>
            <person name="Mackey A.J."/>
            <person name="Manning G."/>
            <person name="Martin F."/>
            <person name="Muraguchi H."/>
            <person name="Natvig D.O."/>
            <person name="Palmerini H."/>
            <person name="Ramesh M.A."/>
            <person name="Rehmeyer C.J."/>
            <person name="Roe B.A."/>
            <person name="Shenoy N."/>
            <person name="Stanke M."/>
            <person name="Ter-Hovhannisyan V."/>
            <person name="Tunlid A."/>
            <person name="Velagapudi R."/>
            <person name="Vision T.J."/>
            <person name="Zeng Q."/>
            <person name="Zolan M.E."/>
            <person name="Pukkila P.J."/>
        </authorList>
    </citation>
    <scope>NUCLEOTIDE SEQUENCE [LARGE SCALE GENOMIC DNA]</scope>
    <source>
        <strain evidence="3">Okayama-7 / 130 / ATCC MYA-4618 / FGSC 9003</strain>
    </source>
</reference>
<dbReference type="RefSeq" id="XP_001838523.2">
    <property type="nucleotide sequence ID" value="XM_001838471.2"/>
</dbReference>
<dbReference type="GeneID" id="6015115"/>